<reference evidence="2" key="1">
    <citation type="submission" date="2016-07" db="EMBL/GenBank/DDBJ databases">
        <title>Frankia sp. NRRL B-16219 Genome sequencing.</title>
        <authorList>
            <person name="Ghodhbane-Gtari F."/>
            <person name="Swanson E."/>
            <person name="Gueddou A."/>
            <person name="Louati M."/>
            <person name="Nouioui I."/>
            <person name="Hezbri K."/>
            <person name="Abebe-Akele F."/>
            <person name="Simpson S."/>
            <person name="Morris K."/>
            <person name="Thomas K."/>
            <person name="Gtari M."/>
            <person name="Tisa L.S."/>
        </authorList>
    </citation>
    <scope>NUCLEOTIDE SEQUENCE [LARGE SCALE GENOMIC DNA]</scope>
    <source>
        <strain evidence="2">NRRL B-16219</strain>
    </source>
</reference>
<proteinExistence type="predicted"/>
<accession>A0A1S1R8W6</accession>
<evidence type="ECO:0000313" key="2">
    <source>
        <dbReference type="Proteomes" id="UP000179769"/>
    </source>
</evidence>
<evidence type="ECO:0000313" key="1">
    <source>
        <dbReference type="EMBL" id="OHV42169.1"/>
    </source>
</evidence>
<dbReference type="Proteomes" id="UP000179769">
    <property type="component" value="Unassembled WGS sequence"/>
</dbReference>
<organism evidence="1 2">
    <name type="scientific">Parafrankia soli</name>
    <dbReference type="NCBI Taxonomy" id="2599596"/>
    <lineage>
        <taxon>Bacteria</taxon>
        <taxon>Bacillati</taxon>
        <taxon>Actinomycetota</taxon>
        <taxon>Actinomycetes</taxon>
        <taxon>Frankiales</taxon>
        <taxon>Frankiaceae</taxon>
        <taxon>Parafrankia</taxon>
    </lineage>
</organism>
<dbReference type="RefSeq" id="WP_071060190.1">
    <property type="nucleotide sequence ID" value="NZ_MAXA01000047.1"/>
</dbReference>
<keyword evidence="2" id="KW-1185">Reference proteome</keyword>
<sequence>MPHASRRGLLAAGTFVIAAGAVGLVTADQIGTTSEERDRTQRELDAVATQWEHHGPQTSRARLYAIQNRLAVAGRPTREWAELQALALVMIAEAELGAGEPHAAADTARHAYDVARHARHPLYQAHASLIAATIAADRDPDNIQPIRNLHTAAVNAGSSAVSVVATTLAAQSAARRRGDPKSIAATLARAETLQEQLPAVSEWPYWTPAHLHAFGALALIRAGAFGQASEWLATAEQEADGQPGLGVVITLYRARGHAAGGEWDAAREYAADAVGQAAARGGAAWLSSGIEEMARGATAADPGSAPEWMPLRAAASV</sequence>
<name>A0A1S1R8W6_9ACTN</name>
<protein>
    <submittedName>
        <fullName evidence="1">Uncharacterized protein</fullName>
    </submittedName>
</protein>
<dbReference type="EMBL" id="MAXA01000047">
    <property type="protein sequence ID" value="OHV42169.1"/>
    <property type="molecule type" value="Genomic_DNA"/>
</dbReference>
<comment type="caution">
    <text evidence="1">The sequence shown here is derived from an EMBL/GenBank/DDBJ whole genome shotgun (WGS) entry which is preliminary data.</text>
</comment>
<gene>
    <name evidence="1" type="ORF">BBK14_11140</name>
</gene>
<dbReference type="AlphaFoldDB" id="A0A1S1R8W6"/>